<dbReference type="PRINTS" id="PR01705">
    <property type="entry name" value="TSP1REPEAT"/>
</dbReference>
<evidence type="ECO:0000256" key="2">
    <source>
        <dbReference type="ARBA" id="ARBA00023157"/>
    </source>
</evidence>
<dbReference type="InterPro" id="IPR036383">
    <property type="entry name" value="TSP1_rpt_sf"/>
</dbReference>
<dbReference type="Pfam" id="PF00090">
    <property type="entry name" value="TSP_1"/>
    <property type="match status" value="1"/>
</dbReference>
<dbReference type="OrthoDB" id="5855429at2759"/>
<evidence type="ECO:0000313" key="4">
    <source>
        <dbReference type="RefSeq" id="XP_019628342.1"/>
    </source>
</evidence>
<reference evidence="4" key="1">
    <citation type="submission" date="2025-08" db="UniProtKB">
        <authorList>
            <consortium name="RefSeq"/>
        </authorList>
    </citation>
    <scope>IDENTIFICATION</scope>
    <source>
        <tissue evidence="4">Gonad</tissue>
    </source>
</reference>
<dbReference type="AlphaFoldDB" id="A0A6P4ZB61"/>
<dbReference type="Proteomes" id="UP000515135">
    <property type="component" value="Unplaced"/>
</dbReference>
<dbReference type="InterPro" id="IPR000884">
    <property type="entry name" value="TSP1_rpt"/>
</dbReference>
<dbReference type="PANTHER" id="PTHR22906:SF21">
    <property type="entry name" value="SEMA DOMAIN-CONTAINING PROTEIN"/>
    <property type="match status" value="1"/>
</dbReference>
<gene>
    <name evidence="4" type="primary">LOC109472916</name>
</gene>
<dbReference type="FunFam" id="2.20.100.10:FF:000007">
    <property type="entry name" value="Thrombospondin 1"/>
    <property type="match status" value="1"/>
</dbReference>
<dbReference type="KEGG" id="bbel:109472916"/>
<dbReference type="SUPFAM" id="SSF82895">
    <property type="entry name" value="TSP-1 type 1 repeat"/>
    <property type="match status" value="1"/>
</dbReference>
<dbReference type="PANTHER" id="PTHR22906">
    <property type="entry name" value="PROPERDIN"/>
    <property type="match status" value="1"/>
</dbReference>
<dbReference type="PROSITE" id="PS50092">
    <property type="entry name" value="TSP1"/>
    <property type="match status" value="1"/>
</dbReference>
<dbReference type="SMART" id="SM00209">
    <property type="entry name" value="TSP1"/>
    <property type="match status" value="1"/>
</dbReference>
<evidence type="ECO:0000313" key="3">
    <source>
        <dbReference type="Proteomes" id="UP000515135"/>
    </source>
</evidence>
<keyword evidence="3" id="KW-1185">Reference proteome</keyword>
<keyword evidence="1" id="KW-0677">Repeat</keyword>
<accession>A0A6P4ZB61</accession>
<sequence length="184" mass="20235">MVATTDFSSLVDVSAPVPSQINLDQHFYLQRLLPALSWSADVGSETRLEISVSTSYVERVILISFVLPGPIDGMFGMWSTWSECTATCGASVQLRSRTCDSPAPQNGGRYCEGDASEFKVCVGQDCPRGSVDWCDPTEDRCGSRSHGGICAMRRRDYTCYCQSGYNRVTDNLGNFLRCVGKSRK</sequence>
<dbReference type="GeneID" id="109472916"/>
<proteinExistence type="predicted"/>
<dbReference type="InterPro" id="IPR052065">
    <property type="entry name" value="Compl_asym_regulator"/>
</dbReference>
<dbReference type="RefSeq" id="XP_019628342.1">
    <property type="nucleotide sequence ID" value="XM_019772783.1"/>
</dbReference>
<dbReference type="Gene3D" id="2.20.100.10">
    <property type="entry name" value="Thrombospondin type-1 (TSP1) repeat"/>
    <property type="match status" value="1"/>
</dbReference>
<evidence type="ECO:0000256" key="1">
    <source>
        <dbReference type="ARBA" id="ARBA00022737"/>
    </source>
</evidence>
<protein>
    <submittedName>
        <fullName evidence="4">Semaphorin-5A-like</fullName>
    </submittedName>
</protein>
<organism evidence="3 4">
    <name type="scientific">Branchiostoma belcheri</name>
    <name type="common">Amphioxus</name>
    <dbReference type="NCBI Taxonomy" id="7741"/>
    <lineage>
        <taxon>Eukaryota</taxon>
        <taxon>Metazoa</taxon>
        <taxon>Chordata</taxon>
        <taxon>Cephalochordata</taxon>
        <taxon>Leptocardii</taxon>
        <taxon>Amphioxiformes</taxon>
        <taxon>Branchiostomatidae</taxon>
        <taxon>Branchiostoma</taxon>
    </lineage>
</organism>
<keyword evidence="2" id="KW-1015">Disulfide bond</keyword>
<name>A0A6P4ZB61_BRABE</name>